<dbReference type="PANTHER" id="PTHR12110:SF47">
    <property type="match status" value="1"/>
</dbReference>
<organism evidence="3 4">
    <name type="scientific">Gordonia otitidis (strain DSM 44809 / CCUG 52243 / JCM 12355 / NBRC 100426 / IFM 10032)</name>
    <dbReference type="NCBI Taxonomy" id="1108044"/>
    <lineage>
        <taxon>Bacteria</taxon>
        <taxon>Bacillati</taxon>
        <taxon>Actinomycetota</taxon>
        <taxon>Actinomycetes</taxon>
        <taxon>Mycobacteriales</taxon>
        <taxon>Gordoniaceae</taxon>
        <taxon>Gordonia</taxon>
    </lineage>
</organism>
<sequence>MINPMADIPIGLSTASVYPQNTEAAFAYAAELGFDGVELMVWGEAVSQDIAHVEYLSERYQVPVLSIHAPCLLISQRVWGRDPQAKLARAVAAAEDLGAPTVVVHPPFRWQRAYTAAFDDLVAELEENTGVAVAVENMFPMRGDRLFGAGKRSAQRLNARGGGPGRAASAFGKSTDPTDDGYAHYTLDLSHTATAGVDAVALFERMGSRLTHLHLADGSGAATDEHLVPGDGSQPCVEVCRRLAASDFAGGVILEVSTGSARTKPERAALLSRALDFARTNLRREVAPTSPPAGRTPTNPPPEPDLANQETDPE</sequence>
<dbReference type="Pfam" id="PF01261">
    <property type="entry name" value="AP_endonuc_2"/>
    <property type="match status" value="1"/>
</dbReference>
<dbReference type="STRING" id="1108044.GOOTI_170_00050"/>
<dbReference type="InterPro" id="IPR050312">
    <property type="entry name" value="IolE/XylAMocC-like"/>
</dbReference>
<evidence type="ECO:0000313" key="3">
    <source>
        <dbReference type="EMBL" id="GAB35539.1"/>
    </source>
</evidence>
<keyword evidence="4" id="KW-1185">Reference proteome</keyword>
<dbReference type="SUPFAM" id="SSF51658">
    <property type="entry name" value="Xylose isomerase-like"/>
    <property type="match status" value="1"/>
</dbReference>
<comment type="caution">
    <text evidence="3">The sequence shown here is derived from an EMBL/GenBank/DDBJ whole genome shotgun (WGS) entry which is preliminary data.</text>
</comment>
<feature type="domain" description="Xylose isomerase-like TIM barrel" evidence="2">
    <location>
        <begin position="26"/>
        <end position="277"/>
    </location>
</feature>
<reference evidence="3" key="1">
    <citation type="submission" date="2012-02" db="EMBL/GenBank/DDBJ databases">
        <title>Whole genome shotgun sequence of Gordonia otitidis NBRC 100426.</title>
        <authorList>
            <person name="Yoshida I."/>
            <person name="Hosoyama A."/>
            <person name="Tsuchikane K."/>
            <person name="Katsumata H."/>
            <person name="Yamazaki S."/>
            <person name="Fujita N."/>
        </authorList>
    </citation>
    <scope>NUCLEOTIDE SEQUENCE [LARGE SCALE GENOMIC DNA]</scope>
    <source>
        <strain evidence="3">NBRC 100426</strain>
    </source>
</reference>
<evidence type="ECO:0000313" key="4">
    <source>
        <dbReference type="Proteomes" id="UP000005038"/>
    </source>
</evidence>
<dbReference type="EMBL" id="BAFB01000170">
    <property type="protein sequence ID" value="GAB35539.1"/>
    <property type="molecule type" value="Genomic_DNA"/>
</dbReference>
<dbReference type="InterPro" id="IPR036237">
    <property type="entry name" value="Xyl_isomerase-like_sf"/>
</dbReference>
<feature type="region of interest" description="Disordered" evidence="1">
    <location>
        <begin position="280"/>
        <end position="314"/>
    </location>
</feature>
<proteinExistence type="predicted"/>
<dbReference type="Proteomes" id="UP000005038">
    <property type="component" value="Unassembled WGS sequence"/>
</dbReference>
<feature type="region of interest" description="Disordered" evidence="1">
    <location>
        <begin position="155"/>
        <end position="175"/>
    </location>
</feature>
<dbReference type="AlphaFoldDB" id="H5TPY1"/>
<dbReference type="Gene3D" id="3.20.20.150">
    <property type="entry name" value="Divalent-metal-dependent TIM barrel enzymes"/>
    <property type="match status" value="1"/>
</dbReference>
<name>H5TPY1_GORO1</name>
<gene>
    <name evidence="3" type="ORF">GOOTI_170_00050</name>
</gene>
<evidence type="ECO:0000259" key="2">
    <source>
        <dbReference type="Pfam" id="PF01261"/>
    </source>
</evidence>
<accession>H5TPY1</accession>
<dbReference type="InterPro" id="IPR013022">
    <property type="entry name" value="Xyl_isomerase-like_TIM-brl"/>
</dbReference>
<evidence type="ECO:0000256" key="1">
    <source>
        <dbReference type="SAM" id="MobiDB-lite"/>
    </source>
</evidence>
<protein>
    <recommendedName>
        <fullName evidence="2">Xylose isomerase-like TIM barrel domain-containing protein</fullName>
    </recommendedName>
</protein>
<dbReference type="RefSeq" id="WP_007239751.1">
    <property type="nucleotide sequence ID" value="NZ_BAFB01000170.1"/>
</dbReference>
<dbReference type="PANTHER" id="PTHR12110">
    <property type="entry name" value="HYDROXYPYRUVATE ISOMERASE"/>
    <property type="match status" value="1"/>
</dbReference>